<proteinExistence type="predicted"/>
<evidence type="ECO:0000313" key="2">
    <source>
        <dbReference type="EMBL" id="GAA0321384.1"/>
    </source>
</evidence>
<dbReference type="Proteomes" id="UP001500782">
    <property type="component" value="Unassembled WGS sequence"/>
</dbReference>
<dbReference type="InterPro" id="IPR010787">
    <property type="entry name" value="DUF1385"/>
</dbReference>
<keyword evidence="1" id="KW-0472">Membrane</keyword>
<feature type="transmembrane region" description="Helical" evidence="1">
    <location>
        <begin position="107"/>
        <end position="128"/>
    </location>
</feature>
<dbReference type="EMBL" id="BAAADJ010000009">
    <property type="protein sequence ID" value="GAA0321384.1"/>
    <property type="molecule type" value="Genomic_DNA"/>
</dbReference>
<sequence>MESVIRGGRAGVKGITFYSDSFKSRATRKKTGEIATTIKRIEHSKLQKISLVANKIPLVRGLWLFVDILVQAWKIYLALLSLNLFFWVFFTSNRTETTIFETYINEFFYDVKVHFGVILCFLLLYGIFIKVSPLGKYHAAEHMVDNAFEKTGDCELHNVTQASRIHESCGTNFVVFLLIFYFIFFLIVDHYYLVVVLSVMFGYEVYKIDSKWLLPLLKPFYWIGALFQYVLFTSVPKREHIEVAVASYKLLLESEGKH</sequence>
<feature type="transmembrane region" description="Helical" evidence="1">
    <location>
        <begin position="62"/>
        <end position="87"/>
    </location>
</feature>
<feature type="transmembrane region" description="Helical" evidence="1">
    <location>
        <begin position="173"/>
        <end position="192"/>
    </location>
</feature>
<protein>
    <submittedName>
        <fullName evidence="2">DUF1385 domain-containing protein</fullName>
    </submittedName>
</protein>
<accession>A0ABN0VZQ7</accession>
<evidence type="ECO:0000313" key="3">
    <source>
        <dbReference type="Proteomes" id="UP001500782"/>
    </source>
</evidence>
<keyword evidence="1" id="KW-0812">Transmembrane</keyword>
<organism evidence="2 3">
    <name type="scientific">Bacillus carboniphilus</name>
    <dbReference type="NCBI Taxonomy" id="86663"/>
    <lineage>
        <taxon>Bacteria</taxon>
        <taxon>Bacillati</taxon>
        <taxon>Bacillota</taxon>
        <taxon>Bacilli</taxon>
        <taxon>Bacillales</taxon>
        <taxon>Bacillaceae</taxon>
        <taxon>Bacillus</taxon>
    </lineage>
</organism>
<gene>
    <name evidence="2" type="ORF">GCM10008967_09890</name>
</gene>
<dbReference type="PANTHER" id="PTHR42867">
    <property type="entry name" value="MEMBRANE PROTEIN-RELATED"/>
    <property type="match status" value="1"/>
</dbReference>
<feature type="transmembrane region" description="Helical" evidence="1">
    <location>
        <begin position="212"/>
        <end position="232"/>
    </location>
</feature>
<dbReference type="PANTHER" id="PTHR42867:SF1">
    <property type="entry name" value="MEMBRANE PROTEIN-RELATED"/>
    <property type="match status" value="1"/>
</dbReference>
<dbReference type="RefSeq" id="WP_343796897.1">
    <property type="nucleotide sequence ID" value="NZ_BAAADJ010000009.1"/>
</dbReference>
<evidence type="ECO:0000256" key="1">
    <source>
        <dbReference type="SAM" id="Phobius"/>
    </source>
</evidence>
<keyword evidence="3" id="KW-1185">Reference proteome</keyword>
<reference evidence="2 3" key="1">
    <citation type="journal article" date="2019" name="Int. J. Syst. Evol. Microbiol.">
        <title>The Global Catalogue of Microorganisms (GCM) 10K type strain sequencing project: providing services to taxonomists for standard genome sequencing and annotation.</title>
        <authorList>
            <consortium name="The Broad Institute Genomics Platform"/>
            <consortium name="The Broad Institute Genome Sequencing Center for Infectious Disease"/>
            <person name="Wu L."/>
            <person name="Ma J."/>
        </authorList>
    </citation>
    <scope>NUCLEOTIDE SEQUENCE [LARGE SCALE GENOMIC DNA]</scope>
    <source>
        <strain evidence="2 3">JCM 9731</strain>
    </source>
</reference>
<name>A0ABN0VZQ7_9BACI</name>
<comment type="caution">
    <text evidence="2">The sequence shown here is derived from an EMBL/GenBank/DDBJ whole genome shotgun (WGS) entry which is preliminary data.</text>
</comment>
<dbReference type="Pfam" id="PF07136">
    <property type="entry name" value="DUF1385"/>
    <property type="match status" value="1"/>
</dbReference>
<keyword evidence="1" id="KW-1133">Transmembrane helix</keyword>